<proteinExistence type="predicted"/>
<dbReference type="Gene3D" id="3.40.50.720">
    <property type="entry name" value="NAD(P)-binding Rossmann-like Domain"/>
    <property type="match status" value="1"/>
</dbReference>
<dbReference type="RefSeq" id="WP_072700894.1">
    <property type="nucleotide sequence ID" value="NZ_FRDH01000003.1"/>
</dbReference>
<sequence>MSDSSKISILSGKNFEKVYAKNNYLIEDSEKQGDICAIYFSSSGIYFPNTEEQFINSFIINDKYEWFDNRLFIASKHIFVRDVAKQFYITGINDEVDSIDKLIDLLKQLTSGYEIITVGSSAGAYMATVAGMTLNAKAIICFSGYFNLRLLDQKVWPYIGKYWTSDRNKWFDISESLQDYRGIFIYFYPALNEGDKIQAEQISLIHRKDFYVFPCCSSKHGIPFSKMVLKKLFRRDMDSLKQCLNELVKHTDKELFTYEQIIDLYEEIIIFGSGKEGESIADKLSMIDKKRIHMWDNNSIRWGQEIKGIKISGPHKLYTKGLIVISSPKYEEEIYDQISKNGNYGCDVIAFEELFCPTCRELDKVLADR</sequence>
<accession>A0A1M7RY24</accession>
<dbReference type="Proteomes" id="UP000184097">
    <property type="component" value="Unassembled WGS sequence"/>
</dbReference>
<protein>
    <submittedName>
        <fullName evidence="1">Uncharacterized protein</fullName>
    </submittedName>
</protein>
<gene>
    <name evidence="1" type="ORF">SAMN02745247_00638</name>
</gene>
<reference evidence="1 2" key="1">
    <citation type="submission" date="2016-12" db="EMBL/GenBank/DDBJ databases">
        <authorList>
            <person name="Song W.-J."/>
            <person name="Kurnit D.M."/>
        </authorList>
    </citation>
    <scope>NUCLEOTIDE SEQUENCE [LARGE SCALE GENOMIC DNA]</scope>
    <source>
        <strain evidence="1 2">DSM 14810</strain>
    </source>
</reference>
<evidence type="ECO:0000313" key="2">
    <source>
        <dbReference type="Proteomes" id="UP000184097"/>
    </source>
</evidence>
<dbReference type="AlphaFoldDB" id="A0A1M7RY24"/>
<evidence type="ECO:0000313" key="1">
    <source>
        <dbReference type="EMBL" id="SHN51070.1"/>
    </source>
</evidence>
<dbReference type="EMBL" id="FRDH01000003">
    <property type="protein sequence ID" value="SHN51070.1"/>
    <property type="molecule type" value="Genomic_DNA"/>
</dbReference>
<dbReference type="InterPro" id="IPR029058">
    <property type="entry name" value="AB_hydrolase_fold"/>
</dbReference>
<name>A0A1M7RY24_9FIRM</name>
<dbReference type="SUPFAM" id="SSF53474">
    <property type="entry name" value="alpha/beta-Hydrolases"/>
    <property type="match status" value="1"/>
</dbReference>
<dbReference type="Gene3D" id="3.40.50.1820">
    <property type="entry name" value="alpha/beta hydrolase"/>
    <property type="match status" value="1"/>
</dbReference>
<organism evidence="1 2">
    <name type="scientific">Butyrivibrio hungatei DSM 14810</name>
    <dbReference type="NCBI Taxonomy" id="1121132"/>
    <lineage>
        <taxon>Bacteria</taxon>
        <taxon>Bacillati</taxon>
        <taxon>Bacillota</taxon>
        <taxon>Clostridia</taxon>
        <taxon>Lachnospirales</taxon>
        <taxon>Lachnospiraceae</taxon>
        <taxon>Butyrivibrio</taxon>
    </lineage>
</organism>